<dbReference type="eggNOG" id="ENOG502S86J">
    <property type="taxonomic scope" value="Eukaryota"/>
</dbReference>
<dbReference type="OrthoDB" id="10626758at2759"/>
<dbReference type="EMBL" id="GL380428">
    <property type="protein sequence ID" value="EGT55388.1"/>
    <property type="molecule type" value="Genomic_DNA"/>
</dbReference>
<keyword evidence="2" id="KW-1185">Reference proteome</keyword>
<name>G0PGM5_CAEBE</name>
<dbReference type="Gene3D" id="3.30.420.10">
    <property type="entry name" value="Ribonuclease H-like superfamily/Ribonuclease H"/>
    <property type="match status" value="1"/>
</dbReference>
<proteinExistence type="predicted"/>
<evidence type="ECO:0008006" key="3">
    <source>
        <dbReference type="Google" id="ProtNLM"/>
    </source>
</evidence>
<dbReference type="AlphaFoldDB" id="G0PGM5"/>
<dbReference type="GO" id="GO:0003676">
    <property type="term" value="F:nucleic acid binding"/>
    <property type="evidence" value="ECO:0007669"/>
    <property type="project" value="InterPro"/>
</dbReference>
<dbReference type="STRING" id="135651.G0PGM5"/>
<evidence type="ECO:0000313" key="2">
    <source>
        <dbReference type="Proteomes" id="UP000008068"/>
    </source>
</evidence>
<sequence>MKTPMISLERLPERENLCPMVMKTFSLVSVRDIQYDRSKSLKNAAVAIGFNLSKKETCSNWTSNNLREDQIHHSALDYVVLHYVHVGHTIDWLNYPDGAKWSDMNHVRKRKISQRISHQQSGN</sequence>
<dbReference type="Proteomes" id="UP000008068">
    <property type="component" value="Unassembled WGS sequence"/>
</dbReference>
<gene>
    <name evidence="1" type="ORF">CAEBREN_08127</name>
</gene>
<protein>
    <recommendedName>
        <fullName evidence="3">3'-5' exonuclease domain-containing protein</fullName>
    </recommendedName>
</protein>
<dbReference type="HOGENOM" id="CLU_2017220_0_0_1"/>
<dbReference type="InterPro" id="IPR036397">
    <property type="entry name" value="RNaseH_sf"/>
</dbReference>
<evidence type="ECO:0000313" key="1">
    <source>
        <dbReference type="EMBL" id="EGT55388.1"/>
    </source>
</evidence>
<organism evidence="2">
    <name type="scientific">Caenorhabditis brenneri</name>
    <name type="common">Nematode worm</name>
    <dbReference type="NCBI Taxonomy" id="135651"/>
    <lineage>
        <taxon>Eukaryota</taxon>
        <taxon>Metazoa</taxon>
        <taxon>Ecdysozoa</taxon>
        <taxon>Nematoda</taxon>
        <taxon>Chromadorea</taxon>
        <taxon>Rhabditida</taxon>
        <taxon>Rhabditina</taxon>
        <taxon>Rhabditomorpha</taxon>
        <taxon>Rhabditoidea</taxon>
        <taxon>Rhabditidae</taxon>
        <taxon>Peloderinae</taxon>
        <taxon>Caenorhabditis</taxon>
    </lineage>
</organism>
<dbReference type="InterPro" id="IPR012337">
    <property type="entry name" value="RNaseH-like_sf"/>
</dbReference>
<dbReference type="SUPFAM" id="SSF53098">
    <property type="entry name" value="Ribonuclease H-like"/>
    <property type="match status" value="1"/>
</dbReference>
<accession>G0PGM5</accession>
<reference evidence="2" key="1">
    <citation type="submission" date="2011-07" db="EMBL/GenBank/DDBJ databases">
        <authorList>
            <consortium name="Caenorhabditis brenneri Sequencing and Analysis Consortium"/>
            <person name="Wilson R.K."/>
        </authorList>
    </citation>
    <scope>NUCLEOTIDE SEQUENCE [LARGE SCALE GENOMIC DNA]</scope>
    <source>
        <strain evidence="2">PB2801</strain>
    </source>
</reference>
<dbReference type="InParanoid" id="G0PGM5"/>